<proteinExistence type="predicted"/>
<reference evidence="3 4" key="1">
    <citation type="journal article" date="2020" name="Nat. Food">
        <title>A phased Vanilla planifolia genome enables genetic improvement of flavour and production.</title>
        <authorList>
            <person name="Hasing T."/>
            <person name="Tang H."/>
            <person name="Brym M."/>
            <person name="Khazi F."/>
            <person name="Huang T."/>
            <person name="Chambers A.H."/>
        </authorList>
    </citation>
    <scope>NUCLEOTIDE SEQUENCE [LARGE SCALE GENOMIC DNA]</scope>
    <source>
        <tissue evidence="3">Leaf</tissue>
    </source>
</reference>
<organism evidence="3 4">
    <name type="scientific">Vanilla planifolia</name>
    <name type="common">Vanilla</name>
    <dbReference type="NCBI Taxonomy" id="51239"/>
    <lineage>
        <taxon>Eukaryota</taxon>
        <taxon>Viridiplantae</taxon>
        <taxon>Streptophyta</taxon>
        <taxon>Embryophyta</taxon>
        <taxon>Tracheophyta</taxon>
        <taxon>Spermatophyta</taxon>
        <taxon>Magnoliopsida</taxon>
        <taxon>Liliopsida</taxon>
        <taxon>Asparagales</taxon>
        <taxon>Orchidaceae</taxon>
        <taxon>Vanilloideae</taxon>
        <taxon>Vanilleae</taxon>
        <taxon>Vanilla</taxon>
    </lineage>
</organism>
<feature type="transmembrane region" description="Helical" evidence="1">
    <location>
        <begin position="151"/>
        <end position="177"/>
    </location>
</feature>
<keyword evidence="1" id="KW-0472">Membrane</keyword>
<evidence type="ECO:0000256" key="1">
    <source>
        <dbReference type="SAM" id="Phobius"/>
    </source>
</evidence>
<evidence type="ECO:0000313" key="3">
    <source>
        <dbReference type="EMBL" id="KAG0495278.1"/>
    </source>
</evidence>
<keyword evidence="1" id="KW-0812">Transmembrane</keyword>
<name>A0A835VFI0_VANPL</name>
<evidence type="ECO:0000313" key="4">
    <source>
        <dbReference type="Proteomes" id="UP000639772"/>
    </source>
</evidence>
<comment type="caution">
    <text evidence="3">The sequence shown here is derived from an EMBL/GenBank/DDBJ whole genome shotgun (WGS) entry which is preliminary data.</text>
</comment>
<accession>A0A835VFI0</accession>
<sequence>MEENELWAGHLLALAYEVIIVVYDLFRSLPKWSYLLYRARTDGFRSFVVISSKKSQPFFVDVIQLVEVYKVIRDMLKEMTVKEVLDLTSMELSYAYDEMYTKDVVNCSRVDVILRVICSSCILLAFMLFIFSLKHGFETTDVTMTYVTYVLLGASICLDTMASLMFLLSDWTVIFLLKFKKLGKWSFLLAQLILKIRRRLWCERRWRPLEMLQLNLITNCFRIAAAQPKEHASLDNPKNRRINKWACRIESKHRRPIRAFQEATFNNKVGLAKLREVDAPVWVVPTSLNFTEGLSVDQQVLVSHVATQLCYP</sequence>
<evidence type="ECO:0000259" key="2">
    <source>
        <dbReference type="Pfam" id="PF13968"/>
    </source>
</evidence>
<dbReference type="OrthoDB" id="695140at2759"/>
<feature type="transmembrane region" description="Helical" evidence="1">
    <location>
        <begin position="6"/>
        <end position="26"/>
    </location>
</feature>
<dbReference type="InterPro" id="IPR025315">
    <property type="entry name" value="DUF4220"/>
</dbReference>
<keyword evidence="1" id="KW-1133">Transmembrane helix</keyword>
<dbReference type="EMBL" id="JADCNM010000002">
    <property type="protein sequence ID" value="KAG0495278.1"/>
    <property type="molecule type" value="Genomic_DNA"/>
</dbReference>
<feature type="transmembrane region" description="Helical" evidence="1">
    <location>
        <begin position="112"/>
        <end position="131"/>
    </location>
</feature>
<dbReference type="AlphaFoldDB" id="A0A835VFI0"/>
<feature type="domain" description="DUF4220" evidence="2">
    <location>
        <begin position="58"/>
        <end position="218"/>
    </location>
</feature>
<dbReference type="Proteomes" id="UP000639772">
    <property type="component" value="Unassembled WGS sequence"/>
</dbReference>
<dbReference type="PANTHER" id="PTHR31325">
    <property type="entry name" value="OS01G0798800 PROTEIN-RELATED"/>
    <property type="match status" value="1"/>
</dbReference>
<gene>
    <name evidence="3" type="ORF">HPP92_006272</name>
</gene>
<dbReference type="Pfam" id="PF13968">
    <property type="entry name" value="DUF4220"/>
    <property type="match status" value="1"/>
</dbReference>
<protein>
    <recommendedName>
        <fullName evidence="2">DUF4220 domain-containing protein</fullName>
    </recommendedName>
</protein>